<organism evidence="15 16">
    <name type="scientific">Xylaria grammica</name>
    <dbReference type="NCBI Taxonomy" id="363999"/>
    <lineage>
        <taxon>Eukaryota</taxon>
        <taxon>Fungi</taxon>
        <taxon>Dikarya</taxon>
        <taxon>Ascomycota</taxon>
        <taxon>Pezizomycotina</taxon>
        <taxon>Sordariomycetes</taxon>
        <taxon>Xylariomycetidae</taxon>
        <taxon>Xylariales</taxon>
        <taxon>Xylariaceae</taxon>
        <taxon>Xylaria</taxon>
    </lineage>
</organism>
<evidence type="ECO:0000259" key="14">
    <source>
        <dbReference type="Pfam" id="PF03900"/>
    </source>
</evidence>
<dbReference type="EC" id="2.5.1.61" evidence="5"/>
<sequence>MSTSATQPVITPSGRDTQRPLVQVGSRRSVLALLQAEWVVASLKKLHPDVDFKVRGMLSTADKDKITALYKFGGKGLWTNELEAALIANELDIIVHCAKDMPTSVPEGCALACFTEREDPRDVVVVKKGLEGKYKTLADLPEGAVVGTSSVRRMAQIRRRYPKLRFQDMRGNIDTRLQKLDAEDSEYSVLILAAAGLHRTERHARISQYLEKDTEGGGMLYAVGQGGLVIEARADDTKTLELLRPLEDEKAMLAIETERSIMRTLEGGCSIPIGVETAWLEGNQLRLSACVVSVEGTDAADAESVEVVTTREQAVAFGKKVAQMLVDNGAQAILDVINADREASRDRAEPWVPA</sequence>
<evidence type="ECO:0000256" key="6">
    <source>
        <dbReference type="ARBA" id="ARBA00016519"/>
    </source>
</evidence>
<evidence type="ECO:0000256" key="10">
    <source>
        <dbReference type="ARBA" id="ARBA00030685"/>
    </source>
</evidence>
<keyword evidence="7" id="KW-0808">Transferase</keyword>
<dbReference type="Pfam" id="PF03900">
    <property type="entry name" value="Porphobil_deamC"/>
    <property type="match status" value="1"/>
</dbReference>
<evidence type="ECO:0000256" key="3">
    <source>
        <dbReference type="ARBA" id="ARBA00004735"/>
    </source>
</evidence>
<dbReference type="GO" id="GO:0005737">
    <property type="term" value="C:cytoplasm"/>
    <property type="evidence" value="ECO:0007669"/>
    <property type="project" value="TreeGrafter"/>
</dbReference>
<comment type="pathway">
    <text evidence="3">Porphyrin-containing compound metabolism; protoporphyrin-IX biosynthesis; coproporphyrinogen-III from 5-aminolevulinate: step 2/4.</text>
</comment>
<comment type="cofactor">
    <cofactor evidence="1">
        <name>dipyrromethane</name>
        <dbReference type="ChEBI" id="CHEBI:60342"/>
    </cofactor>
</comment>
<dbReference type="Gene3D" id="3.40.190.10">
    <property type="entry name" value="Periplasmic binding protein-like II"/>
    <property type="match status" value="2"/>
</dbReference>
<dbReference type="STRING" id="363999.A0A439D737"/>
<protein>
    <recommendedName>
        <fullName evidence="6">Porphobilinogen deaminase</fullName>
        <ecNumber evidence="5">2.5.1.61</ecNumber>
    </recommendedName>
    <alternativeName>
        <fullName evidence="11">Hydroxymethylbilane synthase</fullName>
    </alternativeName>
    <alternativeName>
        <fullName evidence="10">Pre-uroporphyrinogen synthase</fullName>
    </alternativeName>
</protein>
<evidence type="ECO:0000256" key="1">
    <source>
        <dbReference type="ARBA" id="ARBA00001916"/>
    </source>
</evidence>
<evidence type="ECO:0000259" key="13">
    <source>
        <dbReference type="Pfam" id="PF01379"/>
    </source>
</evidence>
<comment type="similarity">
    <text evidence="4">Belongs to the HMBS family.</text>
</comment>
<reference evidence="15 16" key="1">
    <citation type="submission" date="2018-12" db="EMBL/GenBank/DDBJ databases">
        <title>Draft genome sequence of Xylaria grammica IHI A82.</title>
        <authorList>
            <person name="Buettner E."/>
            <person name="Kellner H."/>
        </authorList>
    </citation>
    <scope>NUCLEOTIDE SEQUENCE [LARGE SCALE GENOMIC DNA]</scope>
    <source>
        <strain evidence="15 16">IHI A82</strain>
    </source>
</reference>
<dbReference type="AlphaFoldDB" id="A0A439D737"/>
<evidence type="ECO:0000256" key="12">
    <source>
        <dbReference type="ARBA" id="ARBA00048169"/>
    </source>
</evidence>
<keyword evidence="9" id="KW-0627">Porphyrin biosynthesis</keyword>
<dbReference type="PIRSF" id="PIRSF001438">
    <property type="entry name" value="4pyrrol_synth_OHMeBilane_synth"/>
    <property type="match status" value="1"/>
</dbReference>
<evidence type="ECO:0000256" key="9">
    <source>
        <dbReference type="ARBA" id="ARBA00023244"/>
    </source>
</evidence>
<dbReference type="SUPFAM" id="SSF53850">
    <property type="entry name" value="Periplasmic binding protein-like II"/>
    <property type="match status" value="1"/>
</dbReference>
<evidence type="ECO:0000256" key="8">
    <source>
        <dbReference type="ARBA" id="ARBA00023133"/>
    </source>
</evidence>
<dbReference type="GO" id="GO:0004418">
    <property type="term" value="F:hydroxymethylbilane synthase activity"/>
    <property type="evidence" value="ECO:0007669"/>
    <property type="project" value="UniProtKB-EC"/>
</dbReference>
<dbReference type="PANTHER" id="PTHR11557:SF0">
    <property type="entry name" value="PORPHOBILINOGEN DEAMINASE"/>
    <property type="match status" value="1"/>
</dbReference>
<gene>
    <name evidence="15" type="ORF">EKO27_g4877</name>
</gene>
<dbReference type="InterPro" id="IPR022418">
    <property type="entry name" value="Porphobilinogen_deaminase_C"/>
</dbReference>
<dbReference type="FunFam" id="3.40.190.10:FF:000005">
    <property type="entry name" value="Porphobilinogen deaminase"/>
    <property type="match status" value="1"/>
</dbReference>
<dbReference type="EMBL" id="RYZI01000122">
    <property type="protein sequence ID" value="RWA10214.1"/>
    <property type="molecule type" value="Genomic_DNA"/>
</dbReference>
<dbReference type="InterPro" id="IPR036803">
    <property type="entry name" value="Porphobilinogen_deaminase_C_sf"/>
</dbReference>
<keyword evidence="16" id="KW-1185">Reference proteome</keyword>
<dbReference type="Proteomes" id="UP000286045">
    <property type="component" value="Unassembled WGS sequence"/>
</dbReference>
<accession>A0A439D737</accession>
<comment type="catalytic activity">
    <reaction evidence="12">
        <text>4 porphobilinogen + H2O = hydroxymethylbilane + 4 NH4(+)</text>
        <dbReference type="Rhea" id="RHEA:13185"/>
        <dbReference type="ChEBI" id="CHEBI:15377"/>
        <dbReference type="ChEBI" id="CHEBI:28938"/>
        <dbReference type="ChEBI" id="CHEBI:57845"/>
        <dbReference type="ChEBI" id="CHEBI:58126"/>
        <dbReference type="EC" id="2.5.1.61"/>
    </reaction>
</comment>
<dbReference type="UniPathway" id="UPA00251">
    <property type="reaction ID" value="UER00319"/>
</dbReference>
<proteinExistence type="inferred from homology"/>
<dbReference type="InterPro" id="IPR022419">
    <property type="entry name" value="Porphobilin_deaminase_cofac_BS"/>
</dbReference>
<dbReference type="FunFam" id="3.40.190.10:FF:000086">
    <property type="entry name" value="Probable porphobilinogen deaminase"/>
    <property type="match status" value="1"/>
</dbReference>
<evidence type="ECO:0000313" key="15">
    <source>
        <dbReference type="EMBL" id="RWA10214.1"/>
    </source>
</evidence>
<comment type="function">
    <text evidence="2">Tetrapolymerization of the monopyrrole PBG into the hydroxymethylbilane pre-uroporphyrinogen in several discrete steps.</text>
</comment>
<dbReference type="Gene3D" id="3.30.160.40">
    <property type="entry name" value="Porphobilinogen deaminase, C-terminal domain"/>
    <property type="match status" value="1"/>
</dbReference>
<evidence type="ECO:0000256" key="4">
    <source>
        <dbReference type="ARBA" id="ARBA00005638"/>
    </source>
</evidence>
<dbReference type="PRINTS" id="PR00151">
    <property type="entry name" value="PORPHBDMNASE"/>
</dbReference>
<evidence type="ECO:0000256" key="5">
    <source>
        <dbReference type="ARBA" id="ARBA00012655"/>
    </source>
</evidence>
<keyword evidence="8" id="KW-0350">Heme biosynthesis</keyword>
<name>A0A439D737_9PEZI</name>
<evidence type="ECO:0000256" key="11">
    <source>
        <dbReference type="ARBA" id="ARBA00033064"/>
    </source>
</evidence>
<evidence type="ECO:0000256" key="2">
    <source>
        <dbReference type="ARBA" id="ARBA00002869"/>
    </source>
</evidence>
<dbReference type="GO" id="GO:0006782">
    <property type="term" value="P:protoporphyrinogen IX biosynthetic process"/>
    <property type="evidence" value="ECO:0007669"/>
    <property type="project" value="UniProtKB-UniPathway"/>
</dbReference>
<dbReference type="NCBIfam" id="TIGR00212">
    <property type="entry name" value="hemC"/>
    <property type="match status" value="1"/>
</dbReference>
<dbReference type="CDD" id="cd13645">
    <property type="entry name" value="PBP2_HuPBGD_like"/>
    <property type="match status" value="1"/>
</dbReference>
<dbReference type="InterPro" id="IPR000860">
    <property type="entry name" value="HemC"/>
</dbReference>
<dbReference type="SUPFAM" id="SSF54782">
    <property type="entry name" value="Porphobilinogen deaminase (hydroxymethylbilane synthase), C-terminal domain"/>
    <property type="match status" value="1"/>
</dbReference>
<feature type="domain" description="Porphobilinogen deaminase C-terminal" evidence="14">
    <location>
        <begin position="253"/>
        <end position="326"/>
    </location>
</feature>
<dbReference type="PROSITE" id="PS00533">
    <property type="entry name" value="PORPHOBILINOGEN_DEAM"/>
    <property type="match status" value="1"/>
</dbReference>
<comment type="caution">
    <text evidence="15">The sequence shown here is derived from an EMBL/GenBank/DDBJ whole genome shotgun (WGS) entry which is preliminary data.</text>
</comment>
<dbReference type="PANTHER" id="PTHR11557">
    <property type="entry name" value="PORPHOBILINOGEN DEAMINASE"/>
    <property type="match status" value="1"/>
</dbReference>
<evidence type="ECO:0000313" key="16">
    <source>
        <dbReference type="Proteomes" id="UP000286045"/>
    </source>
</evidence>
<dbReference type="InterPro" id="IPR022417">
    <property type="entry name" value="Porphobilin_deaminase_N"/>
</dbReference>
<feature type="domain" description="Porphobilinogen deaminase N-terminal" evidence="13">
    <location>
        <begin position="22"/>
        <end position="240"/>
    </location>
</feature>
<evidence type="ECO:0000256" key="7">
    <source>
        <dbReference type="ARBA" id="ARBA00022679"/>
    </source>
</evidence>
<dbReference type="Pfam" id="PF01379">
    <property type="entry name" value="Porphobil_deam"/>
    <property type="match status" value="1"/>
</dbReference>